<dbReference type="Pfam" id="PF00619">
    <property type="entry name" value="CARD"/>
    <property type="match status" value="1"/>
</dbReference>
<dbReference type="InterPro" id="IPR011029">
    <property type="entry name" value="DEATH-like_dom_sf"/>
</dbReference>
<dbReference type="Gene3D" id="2.30.42.10">
    <property type="match status" value="1"/>
</dbReference>
<dbReference type="EMBL" id="JH171306">
    <property type="protein sequence ID" value="EHB11324.1"/>
    <property type="molecule type" value="Genomic_DNA"/>
</dbReference>
<dbReference type="eggNOG" id="KOG0708">
    <property type="taxonomic scope" value="Eukaryota"/>
</dbReference>
<evidence type="ECO:0000256" key="10">
    <source>
        <dbReference type="ARBA" id="ARBA00065801"/>
    </source>
</evidence>
<keyword evidence="7 13" id="KW-0175">Coiled coil</keyword>
<gene>
    <name evidence="16" type="ORF">GW7_20752</name>
</gene>
<evidence type="ECO:0000256" key="1">
    <source>
        <dbReference type="ARBA" id="ARBA00004285"/>
    </source>
</evidence>
<dbReference type="Gene3D" id="3.40.50.300">
    <property type="entry name" value="P-loop containing nucleotide triphosphate hydrolases"/>
    <property type="match status" value="2"/>
</dbReference>
<accession>G5BPW3</accession>
<evidence type="ECO:0000256" key="8">
    <source>
        <dbReference type="ARBA" id="ARBA00023136"/>
    </source>
</evidence>
<dbReference type="GO" id="GO:0002376">
    <property type="term" value="P:immune system process"/>
    <property type="evidence" value="ECO:0007669"/>
    <property type="project" value="UniProtKB-KW"/>
</dbReference>
<evidence type="ECO:0000256" key="3">
    <source>
        <dbReference type="ARBA" id="ARBA00022490"/>
    </source>
</evidence>
<evidence type="ECO:0000256" key="11">
    <source>
        <dbReference type="ARBA" id="ARBA00067942"/>
    </source>
</evidence>
<evidence type="ECO:0000256" key="2">
    <source>
        <dbReference type="ARBA" id="ARBA00004496"/>
    </source>
</evidence>
<sequence length="1308" mass="150165">MDEYMETLKDEEDALWENVECNRHMLSRYINPAKLTPYLRQCKVIDEQDEDEVLSAPMLPSKINRAGRLLDILHTKGQRGYVVFLESLEFYYPELYKLVTGKEPTRRFSTIVVEEGHEGLTHFLMNEVIKLQQQMKAKDLQRCELLAKSRQLEDEKKQLTLTRVELLTFQDRYYKMKDERDSYNDELVKVKDDNYNLAMRYAQLSEEKNMAVMRSRDLQLEIDQLKHRLNKMEEECKLERNQSLKLKNDIESRPKKEQVLELERENEMLKTKIQELQSIIQAGKRSLPDSDKAILDILEHDRKEALEDRQELVNKIYNLQEEVRQAEELRDKYLEEKEDLELKCSTLGKDCEMYKHRMTTVMLQLEEVERERDQAFHSRDEAQTQYSQCLIEKDKYRKQIRELEEKNDEMRIEMVRREACIVNLESKLRRLSKDSGTLDQSLPRNLPATIIPQSFGDASPRTNGQEADDSSTSEESPEDSKYFPPYHPPRRRMNLKGIQLQRAKSPISLKRASDFQVKGFGDDTTDASPSSARSLPITSSFSKMQPHRSRSSIMSITAEPPGNDSIVRRCKEDAPPRSAVEEDNDSCGFDALELDDDSHDRYSFGPPSIHSSSSSHQSESLDAYDLEQVNLMFRKFSLERQPSVPLASPGPDGPRSSADDSHDRYSFGPPSIHSSSSSHQSESLDAYDLEQVNLMFRKFSLERPFRPSVTSVGQVRGPGPSVQHATVNGDGLFTQLTLLGGNARGSFVHVVKQGSLAEKAGLREGHQLLLLEGCIRGERQSVPLDTCTKEEARWTIQRCSGPVTLHYKANHEGYQKLLRDMAEGLITSGDSFYIRLNLNISSQLDACSMSLKCDDIVHVRDTMYQDRHEWLCARVDPFTDHDLDMGTIPSYSRAQQLLLVKLQRLMHRGNREEADTVHHTLRGLRNTLQPEEPLSTSDPRVSPRLSRASFLFGQLLQFVSRSENKYKRMNSSERVRVISGSPLGSLARASLDATRLSAEKQEGVCLVRAFHCERRRPVLFTPTVLTKTLVQKLLNSGGAMELTLCKSDTVTREEFLKKQKTETIIYSREKNPNTFECIVPANIEAVAAKAGRSSRTDGEAGRGTLLTSLSHTPQNKHCLLEAGMGCVRDLIKCGIYPIVLFVRVCEKNIKRFRHSVQGFRRQWDQGRQSQQHTVALSEVPGGPGKTLHHSGQERDHFPRLFRNKHCLLEAGMGCVRDLIKCGIYPIVLFVRVCEKNIKRFRKLLPRPETEEEFLRACRLREKELEALPCLYSTVEAEAWSSVEELLRVLKDRICEEQRKTIWVDEDQL</sequence>
<evidence type="ECO:0000313" key="17">
    <source>
        <dbReference type="Proteomes" id="UP000006813"/>
    </source>
</evidence>
<feature type="domain" description="CARD" evidence="15">
    <location>
        <begin position="11"/>
        <end position="103"/>
    </location>
</feature>
<feature type="compositionally biased region" description="Acidic residues" evidence="14">
    <location>
        <begin position="466"/>
        <end position="477"/>
    </location>
</feature>
<dbReference type="GO" id="GO:0050870">
    <property type="term" value="P:positive regulation of T cell activation"/>
    <property type="evidence" value="ECO:0007669"/>
    <property type="project" value="UniProtKB-ARBA"/>
</dbReference>
<dbReference type="PANTHER" id="PTHR14559">
    <property type="entry name" value="CASPASE RECRUITMENT DOMAIN FAMILY"/>
    <property type="match status" value="1"/>
</dbReference>
<keyword evidence="9" id="KW-1015">Disulfide bond</keyword>
<proteinExistence type="predicted"/>
<evidence type="ECO:0000256" key="6">
    <source>
        <dbReference type="ARBA" id="ARBA00022859"/>
    </source>
</evidence>
<dbReference type="InterPro" id="IPR036034">
    <property type="entry name" value="PDZ_sf"/>
</dbReference>
<feature type="region of interest" description="Disordered" evidence="14">
    <location>
        <begin position="520"/>
        <end position="620"/>
    </location>
</feature>
<protein>
    <recommendedName>
        <fullName evidence="11">Caspase recruitment domain-containing protein 11</fullName>
    </recommendedName>
    <alternativeName>
        <fullName evidence="12">CARD-containing MAGUK protein 1</fullName>
    </alternativeName>
</protein>
<feature type="compositionally biased region" description="Low complexity" evidence="14">
    <location>
        <begin position="608"/>
        <end position="620"/>
    </location>
</feature>
<evidence type="ECO:0000256" key="12">
    <source>
        <dbReference type="ARBA" id="ARBA00076888"/>
    </source>
</evidence>
<dbReference type="Proteomes" id="UP000006813">
    <property type="component" value="Unassembled WGS sequence"/>
</dbReference>
<feature type="region of interest" description="Disordered" evidence="14">
    <location>
        <begin position="642"/>
        <end position="683"/>
    </location>
</feature>
<organism evidence="16 17">
    <name type="scientific">Heterocephalus glaber</name>
    <name type="common">Naked mole rat</name>
    <dbReference type="NCBI Taxonomy" id="10181"/>
    <lineage>
        <taxon>Eukaryota</taxon>
        <taxon>Metazoa</taxon>
        <taxon>Chordata</taxon>
        <taxon>Craniata</taxon>
        <taxon>Vertebrata</taxon>
        <taxon>Euteleostomi</taxon>
        <taxon>Mammalia</taxon>
        <taxon>Eutheria</taxon>
        <taxon>Euarchontoglires</taxon>
        <taxon>Glires</taxon>
        <taxon>Rodentia</taxon>
        <taxon>Hystricomorpha</taxon>
        <taxon>Bathyergidae</taxon>
        <taxon>Heterocephalus</taxon>
    </lineage>
</organism>
<evidence type="ECO:0000259" key="15">
    <source>
        <dbReference type="PROSITE" id="PS50209"/>
    </source>
</evidence>
<comment type="subcellular location">
    <subcellularLocation>
        <location evidence="2">Cytoplasm</location>
    </subcellularLocation>
    <subcellularLocation>
        <location evidence="1">Membrane raft</location>
    </subcellularLocation>
</comment>
<feature type="region of interest" description="Disordered" evidence="14">
    <location>
        <begin position="922"/>
        <end position="942"/>
    </location>
</feature>
<evidence type="ECO:0000256" key="7">
    <source>
        <dbReference type="ARBA" id="ARBA00023054"/>
    </source>
</evidence>
<dbReference type="InterPro" id="IPR042141">
    <property type="entry name" value="CARD_CARD11"/>
</dbReference>
<dbReference type="STRING" id="10181.G5BPW3"/>
<evidence type="ECO:0000256" key="14">
    <source>
        <dbReference type="SAM" id="MobiDB-lite"/>
    </source>
</evidence>
<dbReference type="CDD" id="cd08808">
    <property type="entry name" value="CARD_CARD11_CARMA1"/>
    <property type="match status" value="1"/>
</dbReference>
<evidence type="ECO:0000313" key="16">
    <source>
        <dbReference type="EMBL" id="EHB11324.1"/>
    </source>
</evidence>
<feature type="coiled-coil region" evidence="13">
    <location>
        <begin position="215"/>
        <end position="420"/>
    </location>
</feature>
<dbReference type="CDD" id="cd06736">
    <property type="entry name" value="PDZ_CARD11_CARD14-like"/>
    <property type="match status" value="1"/>
</dbReference>
<dbReference type="Gene3D" id="1.10.533.10">
    <property type="entry name" value="Death Domain, Fas"/>
    <property type="match status" value="1"/>
</dbReference>
<name>G5BPW3_HETGA</name>
<dbReference type="GO" id="GO:0042981">
    <property type="term" value="P:regulation of apoptotic process"/>
    <property type="evidence" value="ECO:0007669"/>
    <property type="project" value="InterPro"/>
</dbReference>
<keyword evidence="3" id="KW-0963">Cytoplasm</keyword>
<dbReference type="PANTHER" id="PTHR14559:SF4">
    <property type="entry name" value="CASPASE RECRUITMENT DOMAIN-CONTAINING PROTEIN 11"/>
    <property type="match status" value="1"/>
</dbReference>
<dbReference type="FunCoup" id="G5BPW3">
    <property type="interactions" value="216"/>
</dbReference>
<dbReference type="GO" id="GO:0050862">
    <property type="term" value="P:positive regulation of T cell receptor signaling pathway"/>
    <property type="evidence" value="ECO:0007669"/>
    <property type="project" value="UniProtKB-ARBA"/>
</dbReference>
<feature type="compositionally biased region" description="Polar residues" evidence="14">
    <location>
        <begin position="926"/>
        <end position="939"/>
    </location>
</feature>
<comment type="subunit">
    <text evidence="10">Homodimer; disulfide-linked. Homomultimer; polymerizes following activation, forming a nucleating helical template that seeds BCL10-filament formation via a CARD-CARD interaction. Interacts (via CARD domain) with BCL10 (via CARD domain); interaction takes place following CARD11 activation and polymerization, leading to the formation of a filamentous CBM complex assembly. Component of a CBM complex (CARD11-BCL10-MALT1) complex involved in NF-kappa-B activation. Found in a membrane raft complex, at least composed of BCL10, CARD11, DPP4 and IKBKB. Interacts (via PDZ domain) with DPP4 (via cytoplasmic tail).</text>
</comment>
<evidence type="ECO:0000256" key="4">
    <source>
        <dbReference type="ARBA" id="ARBA00022499"/>
    </source>
</evidence>
<dbReference type="FunFam" id="2.30.30.40:FF:000148">
    <property type="entry name" value="Caspase recruitment domain family member 11"/>
    <property type="match status" value="1"/>
</dbReference>
<feature type="compositionally biased region" description="Low complexity" evidence="14">
    <location>
        <begin position="671"/>
        <end position="683"/>
    </location>
</feature>
<keyword evidence="5" id="KW-0597">Phosphoprotein</keyword>
<dbReference type="Gene3D" id="2.30.30.40">
    <property type="entry name" value="SH3 Domains"/>
    <property type="match status" value="1"/>
</dbReference>
<evidence type="ECO:0000256" key="9">
    <source>
        <dbReference type="ARBA" id="ARBA00023157"/>
    </source>
</evidence>
<feature type="compositionally biased region" description="Polar residues" evidence="14">
    <location>
        <begin position="434"/>
        <end position="443"/>
    </location>
</feature>
<dbReference type="SUPFAM" id="SSF47986">
    <property type="entry name" value="DEATH domain"/>
    <property type="match status" value="1"/>
</dbReference>
<keyword evidence="4" id="KW-1017">Isopeptide bond</keyword>
<keyword evidence="8" id="KW-0472">Membrane</keyword>
<dbReference type="GO" id="GO:0005737">
    <property type="term" value="C:cytoplasm"/>
    <property type="evidence" value="ECO:0007669"/>
    <property type="project" value="UniProtKB-SubCell"/>
</dbReference>
<keyword evidence="6" id="KW-0391">Immunity</keyword>
<dbReference type="InParanoid" id="G5BPW3"/>
<dbReference type="PROSITE" id="PS50209">
    <property type="entry name" value="CARD"/>
    <property type="match status" value="1"/>
</dbReference>
<dbReference type="GO" id="GO:0045121">
    <property type="term" value="C:membrane raft"/>
    <property type="evidence" value="ECO:0007669"/>
    <property type="project" value="UniProtKB-SubCell"/>
</dbReference>
<feature type="compositionally biased region" description="Basic and acidic residues" evidence="14">
    <location>
        <begin position="566"/>
        <end position="575"/>
    </location>
</feature>
<dbReference type="FunFam" id="1.10.533.10:FF:000003">
    <property type="entry name" value="Caspase recruitment domain family, member 11"/>
    <property type="match status" value="1"/>
</dbReference>
<reference evidence="16 17" key="1">
    <citation type="journal article" date="2011" name="Nature">
        <title>Genome sequencing reveals insights into physiology and longevity of the naked mole rat.</title>
        <authorList>
            <person name="Kim E.B."/>
            <person name="Fang X."/>
            <person name="Fushan A.A."/>
            <person name="Huang Z."/>
            <person name="Lobanov A.V."/>
            <person name="Han L."/>
            <person name="Marino S.M."/>
            <person name="Sun X."/>
            <person name="Turanov A.A."/>
            <person name="Yang P."/>
            <person name="Yim S.H."/>
            <person name="Zhao X."/>
            <person name="Kasaikina M.V."/>
            <person name="Stoletzki N."/>
            <person name="Peng C."/>
            <person name="Polak P."/>
            <person name="Xiong Z."/>
            <person name="Kiezun A."/>
            <person name="Zhu Y."/>
            <person name="Chen Y."/>
            <person name="Kryukov G.V."/>
            <person name="Zhang Q."/>
            <person name="Peshkin L."/>
            <person name="Yang L."/>
            <person name="Bronson R.T."/>
            <person name="Buffenstein R."/>
            <person name="Wang B."/>
            <person name="Han C."/>
            <person name="Li Q."/>
            <person name="Chen L."/>
            <person name="Zhao W."/>
            <person name="Sunyaev S.R."/>
            <person name="Park T.J."/>
            <person name="Zhang G."/>
            <person name="Wang J."/>
            <person name="Gladyshev V.N."/>
        </authorList>
    </citation>
    <scope>NUCLEOTIDE SEQUENCE [LARGE SCALE GENOMIC DNA]</scope>
</reference>
<dbReference type="SUPFAM" id="SSF50156">
    <property type="entry name" value="PDZ domain-like"/>
    <property type="match status" value="1"/>
</dbReference>
<dbReference type="InterPro" id="IPR027417">
    <property type="entry name" value="P-loop_NTPase"/>
</dbReference>
<dbReference type="InterPro" id="IPR001315">
    <property type="entry name" value="CARD"/>
</dbReference>
<feature type="region of interest" description="Disordered" evidence="14">
    <location>
        <begin position="432"/>
        <end position="491"/>
    </location>
</feature>
<dbReference type="FunFam" id="2.30.42.10:FF:000136">
    <property type="entry name" value="Caspase recruitment domain family member 11"/>
    <property type="match status" value="1"/>
</dbReference>
<dbReference type="GO" id="GO:0032743">
    <property type="term" value="P:positive regulation of interleukin-2 production"/>
    <property type="evidence" value="ECO:0007669"/>
    <property type="project" value="UniProtKB-ARBA"/>
</dbReference>
<dbReference type="SUPFAM" id="SSF52540">
    <property type="entry name" value="P-loop containing nucleoside triphosphate hydrolases"/>
    <property type="match status" value="1"/>
</dbReference>
<dbReference type="GO" id="GO:0050700">
    <property type="term" value="F:CARD domain binding"/>
    <property type="evidence" value="ECO:0007669"/>
    <property type="project" value="TreeGrafter"/>
</dbReference>
<dbReference type="GO" id="GO:0007165">
    <property type="term" value="P:signal transduction"/>
    <property type="evidence" value="ECO:0007669"/>
    <property type="project" value="UniProtKB-ARBA"/>
</dbReference>
<evidence type="ECO:0000256" key="13">
    <source>
        <dbReference type="SAM" id="Coils"/>
    </source>
</evidence>
<evidence type="ECO:0000256" key="5">
    <source>
        <dbReference type="ARBA" id="ARBA00022553"/>
    </source>
</evidence>
<feature type="compositionally biased region" description="Polar residues" evidence="14">
    <location>
        <begin position="526"/>
        <end position="543"/>
    </location>
</feature>
<dbReference type="GO" id="GO:0043123">
    <property type="term" value="P:positive regulation of canonical NF-kappaB signal transduction"/>
    <property type="evidence" value="ECO:0007669"/>
    <property type="project" value="UniProtKB-ARBA"/>
</dbReference>
<dbReference type="GO" id="GO:0005886">
    <property type="term" value="C:plasma membrane"/>
    <property type="evidence" value="ECO:0007669"/>
    <property type="project" value="UniProtKB-ARBA"/>
</dbReference>